<dbReference type="RefSeq" id="WP_231332639.1">
    <property type="nucleotide sequence ID" value="NZ_CP059572.1"/>
</dbReference>
<feature type="region of interest" description="Disordered" evidence="1">
    <location>
        <begin position="1"/>
        <end position="29"/>
    </location>
</feature>
<evidence type="ECO:0000313" key="4">
    <source>
        <dbReference type="Proteomes" id="UP001049518"/>
    </source>
</evidence>
<dbReference type="Gene3D" id="3.90.1530.10">
    <property type="entry name" value="Conserved hypothetical protein from pyrococcus furiosus pfu- 392566-001, ParB domain"/>
    <property type="match status" value="1"/>
</dbReference>
<keyword evidence="4" id="KW-1185">Reference proteome</keyword>
<dbReference type="Proteomes" id="UP001049518">
    <property type="component" value="Chromosome"/>
</dbReference>
<evidence type="ECO:0000313" key="3">
    <source>
        <dbReference type="EMBL" id="QXJ19624.1"/>
    </source>
</evidence>
<accession>A0ABX8QNE0</accession>
<feature type="compositionally biased region" description="Basic and acidic residues" evidence="1">
    <location>
        <begin position="16"/>
        <end position="27"/>
    </location>
</feature>
<name>A0ABX8QNE0_9ACTN</name>
<sequence>MELPDQRYEVVPMDRLTPHPDNPRQGDTEAIGESVETNGWYGAVIAQRSTGHILVGNHRWLTLQAKQASEVPVIWLDVDDDRARRILLADNRTGDRASYDQAGLLALLEGLATSADALAGTGYGMDELEDLRAVLDEVPTVTAAKSGAHYAETPEEEDERVSALGQNSRNIAGLRELVVVLPLERHGEALARLAELRKAAGEETSSGAVVLAALNLATPEGVAAELAAQHEAA</sequence>
<reference evidence="3" key="1">
    <citation type="submission" date="2020-07" db="EMBL/GenBank/DDBJ databases">
        <authorList>
            <person name="Tarantini F.S."/>
            <person name="Hong K.W."/>
            <person name="Chan K.G."/>
        </authorList>
    </citation>
    <scope>NUCLEOTIDE SEQUENCE</scope>
    <source>
        <strain evidence="3">32-07</strain>
    </source>
</reference>
<proteinExistence type="predicted"/>
<dbReference type="EMBL" id="CP059572">
    <property type="protein sequence ID" value="QXJ19624.1"/>
    <property type="molecule type" value="Genomic_DNA"/>
</dbReference>
<dbReference type="SUPFAM" id="SSF110849">
    <property type="entry name" value="ParB/Sulfiredoxin"/>
    <property type="match status" value="1"/>
</dbReference>
<feature type="domain" description="ParB-like N-terminal" evidence="2">
    <location>
        <begin position="9"/>
        <end position="92"/>
    </location>
</feature>
<organism evidence="3 4">
    <name type="scientific">Actinomadura graeca</name>
    <dbReference type="NCBI Taxonomy" id="2750812"/>
    <lineage>
        <taxon>Bacteria</taxon>
        <taxon>Bacillati</taxon>
        <taxon>Actinomycetota</taxon>
        <taxon>Actinomycetes</taxon>
        <taxon>Streptosporangiales</taxon>
        <taxon>Thermomonosporaceae</taxon>
        <taxon>Actinomadura</taxon>
    </lineage>
</organism>
<dbReference type="InterPro" id="IPR036086">
    <property type="entry name" value="ParB/Sulfiredoxin_sf"/>
</dbReference>
<gene>
    <name evidence="3" type="ORF">AGRA3207_000186</name>
</gene>
<dbReference type="InterPro" id="IPR003115">
    <property type="entry name" value="ParB_N"/>
</dbReference>
<evidence type="ECO:0000256" key="1">
    <source>
        <dbReference type="SAM" id="MobiDB-lite"/>
    </source>
</evidence>
<dbReference type="SMART" id="SM00470">
    <property type="entry name" value="ParB"/>
    <property type="match status" value="1"/>
</dbReference>
<dbReference type="Pfam" id="PF02195">
    <property type="entry name" value="ParB_N"/>
    <property type="match status" value="1"/>
</dbReference>
<protein>
    <submittedName>
        <fullName evidence="3">ParB N-terminal domain-containing protein</fullName>
    </submittedName>
</protein>
<evidence type="ECO:0000259" key="2">
    <source>
        <dbReference type="SMART" id="SM00470"/>
    </source>
</evidence>